<keyword evidence="3" id="KW-1185">Reference proteome</keyword>
<evidence type="ECO:0000256" key="1">
    <source>
        <dbReference type="SAM" id="SignalP"/>
    </source>
</evidence>
<comment type="caution">
    <text evidence="2">The sequence shown here is derived from an EMBL/GenBank/DDBJ whole genome shotgun (WGS) entry which is preliminary data.</text>
</comment>
<evidence type="ECO:0000313" key="2">
    <source>
        <dbReference type="EMBL" id="MFB9095948.1"/>
    </source>
</evidence>
<evidence type="ECO:0008006" key="4">
    <source>
        <dbReference type="Google" id="ProtNLM"/>
    </source>
</evidence>
<feature type="chain" id="PRO_5045061029" description="Lipoprotein" evidence="1">
    <location>
        <begin position="24"/>
        <end position="211"/>
    </location>
</feature>
<dbReference type="Proteomes" id="UP001589607">
    <property type="component" value="Unassembled WGS sequence"/>
</dbReference>
<feature type="signal peptide" evidence="1">
    <location>
        <begin position="1"/>
        <end position="23"/>
    </location>
</feature>
<dbReference type="RefSeq" id="WP_236457433.1">
    <property type="nucleotide sequence ID" value="NZ_CBCSGE010000006.1"/>
</dbReference>
<proteinExistence type="predicted"/>
<protein>
    <recommendedName>
        <fullName evidence="4">Lipoprotein</fullName>
    </recommendedName>
</protein>
<sequence length="211" mass="24274">MGKSRIQFLIINFFLVVLCLSCATNSVVTNQKVIETESNSFYPSYFSNSEIDYVYKANISVYGNELSGIFIAKKISDSTHRVVFTTEFGNKLLDFEISENEFKVNSIVPELDRKILINTLKTDFKLLLKSQFKISESYKGKTELILKSLDKNKYNFVILSSTDNKLTNIIHASKRKQKINISFSAKNNTFAEQIVIQHYNLDLKIVLSYFK</sequence>
<evidence type="ECO:0000313" key="3">
    <source>
        <dbReference type="Proteomes" id="UP001589607"/>
    </source>
</evidence>
<gene>
    <name evidence="2" type="ORF">ACFFVF_05430</name>
</gene>
<organism evidence="2 3">
    <name type="scientific">Flavobacterium jumunjinense</name>
    <dbReference type="NCBI Taxonomy" id="998845"/>
    <lineage>
        <taxon>Bacteria</taxon>
        <taxon>Pseudomonadati</taxon>
        <taxon>Bacteroidota</taxon>
        <taxon>Flavobacteriia</taxon>
        <taxon>Flavobacteriales</taxon>
        <taxon>Flavobacteriaceae</taxon>
        <taxon>Flavobacterium</taxon>
    </lineage>
</organism>
<accession>A0ABV5GKM8</accession>
<keyword evidence="1" id="KW-0732">Signal</keyword>
<reference evidence="2 3" key="1">
    <citation type="submission" date="2024-09" db="EMBL/GenBank/DDBJ databases">
        <authorList>
            <person name="Sun Q."/>
            <person name="Mori K."/>
        </authorList>
    </citation>
    <scope>NUCLEOTIDE SEQUENCE [LARGE SCALE GENOMIC DNA]</scope>
    <source>
        <strain evidence="2 3">CECT 7955</strain>
    </source>
</reference>
<dbReference type="EMBL" id="JBHMEY010000012">
    <property type="protein sequence ID" value="MFB9095948.1"/>
    <property type="molecule type" value="Genomic_DNA"/>
</dbReference>
<name>A0ABV5GKM8_9FLAO</name>